<dbReference type="PANTHER" id="PTHR13693:SF100">
    <property type="entry name" value="8-AMINO-7-OXONONANOATE SYNTHASE"/>
    <property type="match status" value="1"/>
</dbReference>
<dbReference type="PANTHER" id="PTHR13693">
    <property type="entry name" value="CLASS II AMINOTRANSFERASE/8-AMINO-7-OXONONANOATE SYNTHASE"/>
    <property type="match status" value="1"/>
</dbReference>
<dbReference type="GO" id="GO:0009102">
    <property type="term" value="P:biotin biosynthetic process"/>
    <property type="evidence" value="ECO:0007669"/>
    <property type="project" value="TreeGrafter"/>
</dbReference>
<dbReference type="InterPro" id="IPR050087">
    <property type="entry name" value="AON_synthase_class-II"/>
</dbReference>
<dbReference type="EMBL" id="JAEMNX010000005">
    <property type="protein sequence ID" value="MBJ7537364.1"/>
    <property type="molecule type" value="Genomic_DNA"/>
</dbReference>
<dbReference type="GO" id="GO:0008710">
    <property type="term" value="F:8-amino-7-oxononanoate synthase activity"/>
    <property type="evidence" value="ECO:0007669"/>
    <property type="project" value="TreeGrafter"/>
</dbReference>
<dbReference type="InterPro" id="IPR015421">
    <property type="entry name" value="PyrdxlP-dep_Trfase_major"/>
</dbReference>
<evidence type="ECO:0000259" key="4">
    <source>
        <dbReference type="Pfam" id="PF00155"/>
    </source>
</evidence>
<keyword evidence="2" id="KW-0808">Transferase</keyword>
<keyword evidence="6" id="KW-1185">Reference proteome</keyword>
<evidence type="ECO:0000313" key="5">
    <source>
        <dbReference type="EMBL" id="MBJ7537364.1"/>
    </source>
</evidence>
<reference evidence="5" key="1">
    <citation type="submission" date="2020-12" db="EMBL/GenBank/DDBJ databases">
        <title>Marinomonas arctica sp. nov., a psychrotolerant bacterium isolated from the Arctic.</title>
        <authorList>
            <person name="Zhang Y."/>
        </authorList>
    </citation>
    <scope>NUCLEOTIDE SEQUENCE</scope>
    <source>
        <strain evidence="5">C1424</strain>
    </source>
</reference>
<proteinExistence type="predicted"/>
<organism evidence="5 6">
    <name type="scientific">Marinomonas transparens</name>
    <dbReference type="NCBI Taxonomy" id="2795388"/>
    <lineage>
        <taxon>Bacteria</taxon>
        <taxon>Pseudomonadati</taxon>
        <taxon>Pseudomonadota</taxon>
        <taxon>Gammaproteobacteria</taxon>
        <taxon>Oceanospirillales</taxon>
        <taxon>Oceanospirillaceae</taxon>
        <taxon>Marinomonas</taxon>
    </lineage>
</organism>
<feature type="domain" description="Aminotransferase class I/classII large" evidence="4">
    <location>
        <begin position="43"/>
        <end position="378"/>
    </location>
</feature>
<dbReference type="SUPFAM" id="SSF53383">
    <property type="entry name" value="PLP-dependent transferases"/>
    <property type="match status" value="1"/>
</dbReference>
<dbReference type="RefSeq" id="WP_199467506.1">
    <property type="nucleotide sequence ID" value="NZ_JAEMNX010000005.1"/>
</dbReference>
<name>A0A934JU54_9GAMM</name>
<protein>
    <submittedName>
        <fullName evidence="5">Quorum-sensing autoinducer CAI-1 synthase</fullName>
    </submittedName>
</protein>
<accession>A0A934JU54</accession>
<dbReference type="GO" id="GO:0030170">
    <property type="term" value="F:pyridoxal phosphate binding"/>
    <property type="evidence" value="ECO:0007669"/>
    <property type="project" value="InterPro"/>
</dbReference>
<sequence>MTTKIDNYPHYLVEKVNKHLQRRDHLGGRNLLHGLNPTASSLRLLSNDYLSLASHPKVSMAQRKVLVDLDNFVLMSSAFMCGDNPQLHFERRMADFMGSDETVLCQSGYNANIGLVQAIVEDAHVPIYIDMMGHMSLWDGTHFGRSPVYPFRHNNVDHLMSLIDRHGPGLVMVDSVYSTNGSVCPLKELVNAAYGKGCLLLVDESHSLGTHGPQGRGLVVEYGLQDKVMFRTASLAKAFAGRAGIISCPKGFADYFKCTANPSIFSSALLPYEIAGLNATLDLIIRADDRREQLRHNANYLKRALRDLGYNTEASQSQIIALESGTERQTMILKDALESRDVFGSVFCAPATAKNRALMRLSVNAGLTESQLGHIVKVFKDIRWEVEFDQWRSTHKLSRSFQQVAMA</sequence>
<keyword evidence="3" id="KW-0663">Pyridoxal phosphate</keyword>
<dbReference type="InterPro" id="IPR004839">
    <property type="entry name" value="Aminotransferase_I/II_large"/>
</dbReference>
<dbReference type="Gene3D" id="3.90.1150.10">
    <property type="entry name" value="Aspartate Aminotransferase, domain 1"/>
    <property type="match status" value="1"/>
</dbReference>
<evidence type="ECO:0000256" key="2">
    <source>
        <dbReference type="ARBA" id="ARBA00022679"/>
    </source>
</evidence>
<evidence type="ECO:0000256" key="3">
    <source>
        <dbReference type="ARBA" id="ARBA00022898"/>
    </source>
</evidence>
<dbReference type="InterPro" id="IPR015422">
    <property type="entry name" value="PyrdxlP-dep_Trfase_small"/>
</dbReference>
<gene>
    <name evidence="5" type="primary">cqsA</name>
    <name evidence="5" type="ORF">I8J31_06675</name>
</gene>
<dbReference type="InterPro" id="IPR015424">
    <property type="entry name" value="PyrdxlP-dep_Trfase"/>
</dbReference>
<dbReference type="Gene3D" id="3.40.640.10">
    <property type="entry name" value="Type I PLP-dependent aspartate aminotransferase-like (Major domain)"/>
    <property type="match status" value="1"/>
</dbReference>
<evidence type="ECO:0000256" key="1">
    <source>
        <dbReference type="ARBA" id="ARBA00001933"/>
    </source>
</evidence>
<dbReference type="Proteomes" id="UP000628710">
    <property type="component" value="Unassembled WGS sequence"/>
</dbReference>
<comment type="cofactor">
    <cofactor evidence="1">
        <name>pyridoxal 5'-phosphate</name>
        <dbReference type="ChEBI" id="CHEBI:597326"/>
    </cofactor>
</comment>
<dbReference type="Pfam" id="PF00155">
    <property type="entry name" value="Aminotran_1_2"/>
    <property type="match status" value="1"/>
</dbReference>
<dbReference type="AlphaFoldDB" id="A0A934JU54"/>
<dbReference type="NCBIfam" id="NF005526">
    <property type="entry name" value="PRK07179.1"/>
    <property type="match status" value="1"/>
</dbReference>
<comment type="caution">
    <text evidence="5">The sequence shown here is derived from an EMBL/GenBank/DDBJ whole genome shotgun (WGS) entry which is preliminary data.</text>
</comment>
<evidence type="ECO:0000313" key="6">
    <source>
        <dbReference type="Proteomes" id="UP000628710"/>
    </source>
</evidence>